<feature type="transmembrane region" description="Helical" evidence="6">
    <location>
        <begin position="70"/>
        <end position="91"/>
    </location>
</feature>
<dbReference type="EMBL" id="RWJF01000001">
    <property type="protein sequence ID" value="RST29608.1"/>
    <property type="molecule type" value="Genomic_DNA"/>
</dbReference>
<accession>A0A429V6P3</accession>
<dbReference type="PANTHER" id="PTHR22911">
    <property type="entry name" value="ACYL-MALONYL CONDENSING ENZYME-RELATED"/>
    <property type="match status" value="1"/>
</dbReference>
<dbReference type="InterPro" id="IPR037185">
    <property type="entry name" value="EmrE-like"/>
</dbReference>
<protein>
    <submittedName>
        <fullName evidence="8">DMT family transporter</fullName>
    </submittedName>
</protein>
<proteinExistence type="inferred from homology"/>
<evidence type="ECO:0000256" key="5">
    <source>
        <dbReference type="ARBA" id="ARBA00023136"/>
    </source>
</evidence>
<organism evidence="8 9">
    <name type="scientific">Sphingomonas ginkgonis</name>
    <dbReference type="NCBI Taxonomy" id="2315330"/>
    <lineage>
        <taxon>Bacteria</taxon>
        <taxon>Pseudomonadati</taxon>
        <taxon>Pseudomonadota</taxon>
        <taxon>Alphaproteobacteria</taxon>
        <taxon>Sphingomonadales</taxon>
        <taxon>Sphingomonadaceae</taxon>
        <taxon>Sphingomonas</taxon>
    </lineage>
</organism>
<feature type="transmembrane region" description="Helical" evidence="6">
    <location>
        <begin position="153"/>
        <end position="174"/>
    </location>
</feature>
<feature type="domain" description="EamA" evidence="7">
    <location>
        <begin position="12"/>
        <end position="141"/>
    </location>
</feature>
<gene>
    <name evidence="8" type="ORF">HMF7854_01280</name>
</gene>
<feature type="transmembrane region" description="Helical" evidence="6">
    <location>
        <begin position="34"/>
        <end position="58"/>
    </location>
</feature>
<name>A0A429V6P3_9SPHN</name>
<keyword evidence="3 6" id="KW-0812">Transmembrane</keyword>
<comment type="subcellular location">
    <subcellularLocation>
        <location evidence="1">Membrane</location>
        <topology evidence="1">Multi-pass membrane protein</topology>
    </subcellularLocation>
</comment>
<dbReference type="InterPro" id="IPR000620">
    <property type="entry name" value="EamA_dom"/>
</dbReference>
<sequence length="297" mass="31178">MNRVAQLPLPAFFAALGAVGLLSAMDAAVKTLVLALGIFSTMLWRSLASLLLSSLLYLPRRRAWPTRTVLRIHLLRGLTMAVMAFLFFWGLGRVPMAQAISLTFIAPLIALVLAAATLGETIGPRTVAGALLALAGVGVIMLGELRADLGREALLGSGAIILSALCYAVNIVLMRTQAMAARPLEISFFQNLVVAGCMVAALPLAGGVVPPHGQWPAIAIASVLSIAGALLFAWAYARAEAGYLAVTEYSGFVWASLFGWLVFGERVAAATLAGAVLIVAGCWVAARREKRVPELAA</sequence>
<feature type="transmembrane region" description="Helical" evidence="6">
    <location>
        <begin position="267"/>
        <end position="286"/>
    </location>
</feature>
<reference evidence="8 9" key="1">
    <citation type="submission" date="2018-12" db="EMBL/GenBank/DDBJ databases">
        <title>Sphingomonas sp. HMF7854 Genome sequencing and assembly.</title>
        <authorList>
            <person name="Cha I."/>
            <person name="Kang H."/>
            <person name="Kim H."/>
            <person name="Kang J."/>
            <person name="Joh K."/>
        </authorList>
    </citation>
    <scope>NUCLEOTIDE SEQUENCE [LARGE SCALE GENOMIC DNA]</scope>
    <source>
        <strain evidence="8 9">HMF7854</strain>
    </source>
</reference>
<dbReference type="OrthoDB" id="7818056at2"/>
<feature type="transmembrane region" description="Helical" evidence="6">
    <location>
        <begin position="243"/>
        <end position="261"/>
    </location>
</feature>
<evidence type="ECO:0000256" key="4">
    <source>
        <dbReference type="ARBA" id="ARBA00022989"/>
    </source>
</evidence>
<feature type="transmembrane region" description="Helical" evidence="6">
    <location>
        <begin position="215"/>
        <end position="236"/>
    </location>
</feature>
<evidence type="ECO:0000256" key="3">
    <source>
        <dbReference type="ARBA" id="ARBA00022692"/>
    </source>
</evidence>
<evidence type="ECO:0000256" key="1">
    <source>
        <dbReference type="ARBA" id="ARBA00004141"/>
    </source>
</evidence>
<keyword evidence="4 6" id="KW-1133">Transmembrane helix</keyword>
<dbReference type="Proteomes" id="UP000274661">
    <property type="component" value="Unassembled WGS sequence"/>
</dbReference>
<dbReference type="AlphaFoldDB" id="A0A429V6P3"/>
<feature type="transmembrane region" description="Helical" evidence="6">
    <location>
        <begin position="126"/>
        <end position="147"/>
    </location>
</feature>
<evidence type="ECO:0000313" key="8">
    <source>
        <dbReference type="EMBL" id="RST29608.1"/>
    </source>
</evidence>
<evidence type="ECO:0000259" key="7">
    <source>
        <dbReference type="Pfam" id="PF00892"/>
    </source>
</evidence>
<dbReference type="GO" id="GO:0016020">
    <property type="term" value="C:membrane"/>
    <property type="evidence" value="ECO:0007669"/>
    <property type="project" value="UniProtKB-SubCell"/>
</dbReference>
<evidence type="ECO:0000256" key="6">
    <source>
        <dbReference type="SAM" id="Phobius"/>
    </source>
</evidence>
<evidence type="ECO:0000313" key="9">
    <source>
        <dbReference type="Proteomes" id="UP000274661"/>
    </source>
</evidence>
<dbReference type="SUPFAM" id="SSF103481">
    <property type="entry name" value="Multidrug resistance efflux transporter EmrE"/>
    <property type="match status" value="2"/>
</dbReference>
<dbReference type="PANTHER" id="PTHR22911:SF6">
    <property type="entry name" value="SOLUTE CARRIER FAMILY 35 MEMBER G1"/>
    <property type="match status" value="1"/>
</dbReference>
<feature type="transmembrane region" description="Helical" evidence="6">
    <location>
        <begin position="97"/>
        <end position="119"/>
    </location>
</feature>
<comment type="similarity">
    <text evidence="2">Belongs to the drug/metabolite transporter (DMT) superfamily. 10 TMS drug/metabolite exporter (DME) (TC 2.A.7.3) family.</text>
</comment>
<dbReference type="RefSeq" id="WP_126717449.1">
    <property type="nucleotide sequence ID" value="NZ_RWJF01000001.1"/>
</dbReference>
<feature type="domain" description="EamA" evidence="7">
    <location>
        <begin position="156"/>
        <end position="285"/>
    </location>
</feature>
<feature type="transmembrane region" description="Helical" evidence="6">
    <location>
        <begin position="186"/>
        <end position="209"/>
    </location>
</feature>
<dbReference type="Pfam" id="PF00892">
    <property type="entry name" value="EamA"/>
    <property type="match status" value="2"/>
</dbReference>
<keyword evidence="5 6" id="KW-0472">Membrane</keyword>
<comment type="caution">
    <text evidence="8">The sequence shown here is derived from an EMBL/GenBank/DDBJ whole genome shotgun (WGS) entry which is preliminary data.</text>
</comment>
<evidence type="ECO:0000256" key="2">
    <source>
        <dbReference type="ARBA" id="ARBA00009853"/>
    </source>
</evidence>
<keyword evidence="9" id="KW-1185">Reference proteome</keyword>